<reference evidence="1 2" key="1">
    <citation type="submission" date="2020-07" db="EMBL/GenBank/DDBJ databases">
        <title>Complete genome sequence of Klebsiella pneumoniae phage Miami.</title>
        <authorList>
            <person name="Mora D.A."/>
            <person name="Lessor L."/>
            <person name="Gill J."/>
            <person name="Liu M."/>
        </authorList>
    </citation>
    <scope>NUCLEOTIDE SEQUENCE [LARGE SCALE GENOMIC DNA]</scope>
</reference>
<gene>
    <name evidence="1" type="ORF">CPT_Miami_298</name>
</gene>
<accession>A0A873WGE7</accession>
<evidence type="ECO:0000313" key="1">
    <source>
        <dbReference type="EMBL" id="QPB09393.1"/>
    </source>
</evidence>
<name>A0A873WGE7_9CAUD</name>
<organism evidence="1 2">
    <name type="scientific">Klebsiella phage Miami</name>
    <dbReference type="NCBI Taxonomy" id="2767581"/>
    <lineage>
        <taxon>Viruses</taxon>
        <taxon>Duplodnaviria</taxon>
        <taxon>Heunggongvirae</taxon>
        <taxon>Uroviricota</taxon>
        <taxon>Caudoviricetes</taxon>
        <taxon>Chimalliviridae</taxon>
        <taxon>Miamivirus</taxon>
        <taxon>Miamivirus miami</taxon>
    </lineage>
</organism>
<proteinExistence type="predicted"/>
<dbReference type="Proteomes" id="UP000662782">
    <property type="component" value="Segment"/>
</dbReference>
<protein>
    <submittedName>
        <fullName evidence="1">Uncharacterized protein</fullName>
    </submittedName>
</protein>
<dbReference type="EMBL" id="MT701590">
    <property type="protein sequence ID" value="QPB09393.1"/>
    <property type="molecule type" value="Genomic_DNA"/>
</dbReference>
<keyword evidence="2" id="KW-1185">Reference proteome</keyword>
<evidence type="ECO:0000313" key="2">
    <source>
        <dbReference type="Proteomes" id="UP000662782"/>
    </source>
</evidence>
<sequence>MFSNFVTVDDVYFSEDTKVLLRSNIDYLTSMAKTQVISDRSFLNAHKYDFSRVLRAHNIPIEMRWITCFLNKITDPSQDVSGMTTFLYVDQQIVDNLISKANTQRLS</sequence>